<evidence type="ECO:0000313" key="2">
    <source>
        <dbReference type="Proteomes" id="UP001196413"/>
    </source>
</evidence>
<name>A0AAD5MQV1_PARTN</name>
<sequence>MDFGYVTMFETDPHHGQQLSDKTTNGNYDGARGTRQAFRELDNIHSSWMMLGVIRTTLSSKRNFGSVLAFQSSNDCFSLKLIESLPRIDESVMMKV</sequence>
<dbReference type="EMBL" id="JAHQIW010001297">
    <property type="protein sequence ID" value="KAJ1352039.1"/>
    <property type="molecule type" value="Genomic_DNA"/>
</dbReference>
<proteinExistence type="predicted"/>
<dbReference type="AlphaFoldDB" id="A0AAD5MQV1"/>
<dbReference type="Proteomes" id="UP001196413">
    <property type="component" value="Unassembled WGS sequence"/>
</dbReference>
<evidence type="ECO:0000313" key="1">
    <source>
        <dbReference type="EMBL" id="KAJ1352039.1"/>
    </source>
</evidence>
<organism evidence="1 2">
    <name type="scientific">Parelaphostrongylus tenuis</name>
    <name type="common">Meningeal worm</name>
    <dbReference type="NCBI Taxonomy" id="148309"/>
    <lineage>
        <taxon>Eukaryota</taxon>
        <taxon>Metazoa</taxon>
        <taxon>Ecdysozoa</taxon>
        <taxon>Nematoda</taxon>
        <taxon>Chromadorea</taxon>
        <taxon>Rhabditida</taxon>
        <taxon>Rhabditina</taxon>
        <taxon>Rhabditomorpha</taxon>
        <taxon>Strongyloidea</taxon>
        <taxon>Metastrongylidae</taxon>
        <taxon>Parelaphostrongylus</taxon>
    </lineage>
</organism>
<accession>A0AAD5MQV1</accession>
<reference evidence="1" key="1">
    <citation type="submission" date="2021-06" db="EMBL/GenBank/DDBJ databases">
        <title>Parelaphostrongylus tenuis whole genome reference sequence.</title>
        <authorList>
            <person name="Garwood T.J."/>
            <person name="Larsen P.A."/>
            <person name="Fountain-Jones N.M."/>
            <person name="Garbe J.R."/>
            <person name="Macchietto M.G."/>
            <person name="Kania S.A."/>
            <person name="Gerhold R.W."/>
            <person name="Richards J.E."/>
            <person name="Wolf T.M."/>
        </authorList>
    </citation>
    <scope>NUCLEOTIDE SEQUENCE</scope>
    <source>
        <strain evidence="1">MNPRO001-30</strain>
        <tissue evidence="1">Meninges</tissue>
    </source>
</reference>
<keyword evidence="2" id="KW-1185">Reference proteome</keyword>
<gene>
    <name evidence="1" type="ORF">KIN20_008226</name>
</gene>
<protein>
    <submittedName>
        <fullName evidence="1">Uncharacterized protein</fullName>
    </submittedName>
</protein>
<comment type="caution">
    <text evidence="1">The sequence shown here is derived from an EMBL/GenBank/DDBJ whole genome shotgun (WGS) entry which is preliminary data.</text>
</comment>